<dbReference type="InterPro" id="IPR027417">
    <property type="entry name" value="P-loop_NTPase"/>
</dbReference>
<dbReference type="RefSeq" id="WP_121786603.1">
    <property type="nucleotide sequence ID" value="NZ_CP033073.1"/>
</dbReference>
<evidence type="ECO:0000313" key="12">
    <source>
        <dbReference type="EMBL" id="AYN39103.1"/>
    </source>
</evidence>
<keyword evidence="4" id="KW-0677">Repeat</keyword>
<dbReference type="SMART" id="SM00382">
    <property type="entry name" value="AAA"/>
    <property type="match status" value="3"/>
</dbReference>
<keyword evidence="7 10" id="KW-1133">Transmembrane helix</keyword>
<gene>
    <name evidence="12" type="primary">eccCa</name>
    <name evidence="12" type="ORF">D9753_09475</name>
</gene>
<evidence type="ECO:0000256" key="1">
    <source>
        <dbReference type="ARBA" id="ARBA00004651"/>
    </source>
</evidence>
<feature type="binding site" evidence="9">
    <location>
        <begin position="1119"/>
        <end position="1126"/>
    </location>
    <ligand>
        <name>ATP</name>
        <dbReference type="ChEBI" id="CHEBI:30616"/>
    </ligand>
</feature>
<proteinExistence type="predicted"/>
<dbReference type="InterPro" id="IPR050206">
    <property type="entry name" value="FtsK/SpoIIIE/SftA"/>
</dbReference>
<dbReference type="InterPro" id="IPR023837">
    <property type="entry name" value="EccCb-like_Actinobacteria"/>
</dbReference>
<dbReference type="Proteomes" id="UP000268329">
    <property type="component" value="Chromosome"/>
</dbReference>
<dbReference type="PANTHER" id="PTHR22683:SF1">
    <property type="entry name" value="TYPE VII SECRETION SYSTEM PROTEIN ESSC"/>
    <property type="match status" value="1"/>
</dbReference>
<feature type="domain" description="FtsK" evidence="11">
    <location>
        <begin position="1102"/>
        <end position="1285"/>
    </location>
</feature>
<evidence type="ECO:0000256" key="5">
    <source>
        <dbReference type="ARBA" id="ARBA00022741"/>
    </source>
</evidence>
<feature type="domain" description="FtsK" evidence="11">
    <location>
        <begin position="813"/>
        <end position="1006"/>
    </location>
</feature>
<dbReference type="Pfam" id="PF01580">
    <property type="entry name" value="FtsK_SpoIIIE"/>
    <property type="match status" value="3"/>
</dbReference>
<evidence type="ECO:0000256" key="8">
    <source>
        <dbReference type="ARBA" id="ARBA00023136"/>
    </source>
</evidence>
<keyword evidence="2" id="KW-1003">Cell membrane</keyword>
<dbReference type="GO" id="GO:0005886">
    <property type="term" value="C:plasma membrane"/>
    <property type="evidence" value="ECO:0007669"/>
    <property type="project" value="UniProtKB-SubCell"/>
</dbReference>
<evidence type="ECO:0000256" key="10">
    <source>
        <dbReference type="SAM" id="Phobius"/>
    </source>
</evidence>
<keyword evidence="6 9" id="KW-0067">ATP-binding</keyword>
<dbReference type="OrthoDB" id="9807790at2"/>
<keyword evidence="5 9" id="KW-0547">Nucleotide-binding</keyword>
<evidence type="ECO:0000256" key="3">
    <source>
        <dbReference type="ARBA" id="ARBA00022692"/>
    </source>
</evidence>
<reference evidence="12 13" key="1">
    <citation type="submission" date="2018-10" db="EMBL/GenBank/DDBJ databases">
        <title>The genome of Streptomyces dangxiongensis Z022.</title>
        <authorList>
            <person name="Zhang B."/>
        </authorList>
    </citation>
    <scope>NUCLEOTIDE SEQUENCE [LARGE SCALE GENOMIC DNA]</scope>
    <source>
        <strain evidence="12 13">Z022</strain>
    </source>
</reference>
<dbReference type="PROSITE" id="PS50901">
    <property type="entry name" value="FTSK"/>
    <property type="match status" value="3"/>
</dbReference>
<sequence>MSQIVVKRPPRALPSEVPTEEVVVQPPPELPRGHQESVLMQLLPTLGMGGSVVFFFTNGQPFMKIMGMIMIASTVGMSIAMVVRFRRGSQGQLADMRRDYLSYLSQTRKSAVRTAKAQRDAQYYLHPSPEQLWALVAEGSRVWERRPGDEDFAHVRIGLGPQPLATPLVAPETGPVEQLEPLTAGAMQRFLAAHHSVGDLPMAVSLRAFYHVTVSGEPQSVRASARALVGSLASLHSPQDLTIAVAAGREALPHWDWAKWLPHVQAPGAVDGAGSRRLIGADPRELEDLLATRLTGRPRFHPGAGPLLDEPHIVLVLDDLSLLPDSVLANPEGLQGVTVLEVVPGDLTTAGGDLSIVVQPGLLRLESGHGEVYDGTPDALSYESAEALARQLAPLRMASGGDDDEPLLANLEFTDLLGLGDAASVDTKRTWRPRALAERLRVPIGVGEDGRPVMLDLKEAAQEGMGPHGLCVGATGSGKSELLRTLVLGLAVTHSSETLNFVLADFKGGATFAGMAQMPHVAAVITNLADDLTLVDRMGDSIRGELNRRQELLRDAGNYANIHDYEKARAAGAPLQPIPSLVLVIDEFSELLSAKPDFIEMFVQIGRIGRSLGVHLLLASQRLEEGRLRGLETYLSYRIGLRTFSAAESRAALGVPDAYELPNVPGSGFLKYGTDEMVRFKAAYVSGVYRSGPQRGALTGGQLPVDRRPVLFTATEVPVRYTAVPQQRAHTEAAVDEALADTVLDVIVRRLEAQGPAAHQVWLPPLESPPSLDALLPGLAAVQGRGLTQPGYEGAGRLVVPAGLVDKPYEQRRDRLMLDFSGAAGHMQIVGGPQSGKSTLLRSLICSFALTHTPYEVQFYGLDFGGGGMTAVAGLPHVGGIASRLDPERVRRTVSEVYGVLTRREEYFRTAGIASIADYRARRARGDISVADQPWGDVFLVIDGWGNFRADYEALETAVLDIAARGLGYGIHVIITASRSMEVRANFKDHLMNRLELRLGDVMDSEIDRKVAVNVPAGVPGRGLSPQKLHFMAAVPRIDGLTSDTDLAEATAALTTEVGRHWQAPGAPEVRLLPRQLEAVELPSGERFPQRGIAFALDEENLEPVFLDFEQDPFFLVFGESESGKSNLLRLLIKQLTLRYGGDEAKFFVVDNRRSLLDITPASHLAEYIPMSSQMEHHMVALADLMQRRTPTADVTPQQLRDRSWWRGPQVFVVIDDYDLVSNSSGNPLSGLTEMLPFARDVGVRFIIARSTAGAGRAAYEPFMQRMKELGAQGVVLAGDPAEGDILNGVRPRPMPAGRGVFVSRKRGKPLVQTGLVDVEY</sequence>
<accession>A0A3G2J9X9</accession>
<evidence type="ECO:0000313" key="13">
    <source>
        <dbReference type="Proteomes" id="UP000268329"/>
    </source>
</evidence>
<feature type="binding site" evidence="9">
    <location>
        <begin position="473"/>
        <end position="480"/>
    </location>
    <ligand>
        <name>ATP</name>
        <dbReference type="ChEBI" id="CHEBI:30616"/>
    </ligand>
</feature>
<dbReference type="Gene3D" id="3.40.50.300">
    <property type="entry name" value="P-loop containing nucleotide triphosphate hydrolases"/>
    <property type="match status" value="4"/>
</dbReference>
<evidence type="ECO:0000256" key="2">
    <source>
        <dbReference type="ARBA" id="ARBA00022475"/>
    </source>
</evidence>
<dbReference type="GO" id="GO:0003677">
    <property type="term" value="F:DNA binding"/>
    <property type="evidence" value="ECO:0007669"/>
    <property type="project" value="InterPro"/>
</dbReference>
<evidence type="ECO:0000256" key="7">
    <source>
        <dbReference type="ARBA" id="ARBA00022989"/>
    </source>
</evidence>
<keyword evidence="8 10" id="KW-0472">Membrane</keyword>
<protein>
    <submittedName>
        <fullName evidence="12">Type VII secretion protein EccCa</fullName>
    </submittedName>
</protein>
<dbReference type="GO" id="GO:0005524">
    <property type="term" value="F:ATP binding"/>
    <property type="evidence" value="ECO:0007669"/>
    <property type="project" value="UniProtKB-UniRule"/>
</dbReference>
<evidence type="ECO:0000256" key="9">
    <source>
        <dbReference type="PROSITE-ProRule" id="PRU00289"/>
    </source>
</evidence>
<name>A0A3G2J9X9_9ACTN</name>
<keyword evidence="13" id="KW-1185">Reference proteome</keyword>
<dbReference type="NCBIfam" id="TIGR03925">
    <property type="entry name" value="T7SS_EccC_b"/>
    <property type="match status" value="1"/>
</dbReference>
<comment type="subcellular location">
    <subcellularLocation>
        <location evidence="1">Cell membrane</location>
        <topology evidence="1">Multi-pass membrane protein</topology>
    </subcellularLocation>
</comment>
<feature type="binding site" evidence="9">
    <location>
        <begin position="831"/>
        <end position="838"/>
    </location>
    <ligand>
        <name>ATP</name>
        <dbReference type="ChEBI" id="CHEBI:30616"/>
    </ligand>
</feature>
<dbReference type="SUPFAM" id="SSF52540">
    <property type="entry name" value="P-loop containing nucleoside triphosphate hydrolases"/>
    <property type="match status" value="3"/>
</dbReference>
<evidence type="ECO:0000259" key="11">
    <source>
        <dbReference type="PROSITE" id="PS50901"/>
    </source>
</evidence>
<dbReference type="PANTHER" id="PTHR22683">
    <property type="entry name" value="SPORULATION PROTEIN RELATED"/>
    <property type="match status" value="1"/>
</dbReference>
<dbReference type="InterPro" id="IPR002543">
    <property type="entry name" value="FtsK_dom"/>
</dbReference>
<dbReference type="NCBIfam" id="TIGR03924">
    <property type="entry name" value="T7SS_EccC_a"/>
    <property type="match status" value="1"/>
</dbReference>
<dbReference type="InterPro" id="IPR003593">
    <property type="entry name" value="AAA+_ATPase"/>
</dbReference>
<evidence type="ECO:0000256" key="6">
    <source>
        <dbReference type="ARBA" id="ARBA00022840"/>
    </source>
</evidence>
<evidence type="ECO:0000256" key="4">
    <source>
        <dbReference type="ARBA" id="ARBA00022737"/>
    </source>
</evidence>
<feature type="transmembrane region" description="Helical" evidence="10">
    <location>
        <begin position="65"/>
        <end position="83"/>
    </location>
</feature>
<feature type="domain" description="FtsK" evidence="11">
    <location>
        <begin position="450"/>
        <end position="650"/>
    </location>
</feature>
<organism evidence="12 13">
    <name type="scientific">Streptomyces dangxiongensis</name>
    <dbReference type="NCBI Taxonomy" id="1442032"/>
    <lineage>
        <taxon>Bacteria</taxon>
        <taxon>Bacillati</taxon>
        <taxon>Actinomycetota</taxon>
        <taxon>Actinomycetes</taxon>
        <taxon>Kitasatosporales</taxon>
        <taxon>Streptomycetaceae</taxon>
        <taxon>Streptomyces</taxon>
    </lineage>
</organism>
<dbReference type="KEGG" id="sdd:D9753_09475"/>
<dbReference type="EMBL" id="CP033073">
    <property type="protein sequence ID" value="AYN39103.1"/>
    <property type="molecule type" value="Genomic_DNA"/>
</dbReference>
<feature type="transmembrane region" description="Helical" evidence="10">
    <location>
        <begin position="38"/>
        <end position="58"/>
    </location>
</feature>
<keyword evidence="3 10" id="KW-0812">Transmembrane</keyword>
<dbReference type="InterPro" id="IPR023836">
    <property type="entry name" value="EccCa-like_Actinobacteria"/>
</dbReference>